<dbReference type="GO" id="GO:0006635">
    <property type="term" value="P:fatty acid beta-oxidation"/>
    <property type="evidence" value="ECO:0007669"/>
    <property type="project" value="TreeGrafter"/>
</dbReference>
<dbReference type="PANTHER" id="PTHR22589:SF16">
    <property type="entry name" value="CARNITINE O-PALMITOYLTRANSFERASE 2, MITOCHONDRIAL"/>
    <property type="match status" value="1"/>
</dbReference>
<keyword evidence="1" id="KW-0012">Acyltransferase</keyword>
<dbReference type="GO" id="GO:0004095">
    <property type="term" value="F:carnitine O-palmitoyltransferase activity"/>
    <property type="evidence" value="ECO:0007669"/>
    <property type="project" value="TreeGrafter"/>
</dbReference>
<evidence type="ECO:0000313" key="3">
    <source>
        <dbReference type="WBParaSite" id="HPLM_0000209101-mRNA-1"/>
    </source>
</evidence>
<proteinExistence type="predicted"/>
<feature type="domain" description="Choline/carnitine acyltransferase" evidence="2">
    <location>
        <begin position="43"/>
        <end position="198"/>
    </location>
</feature>
<dbReference type="GO" id="GO:0005739">
    <property type="term" value="C:mitochondrion"/>
    <property type="evidence" value="ECO:0007669"/>
    <property type="project" value="TreeGrafter"/>
</dbReference>
<dbReference type="InterPro" id="IPR039551">
    <property type="entry name" value="Cho/carn_acyl_trans"/>
</dbReference>
<dbReference type="WBParaSite" id="HPLM_0000209101-mRNA-1">
    <property type="protein sequence ID" value="HPLM_0000209101-mRNA-1"/>
    <property type="gene ID" value="HPLM_0000209101"/>
</dbReference>
<keyword evidence="1" id="KW-0808">Transferase</keyword>
<protein>
    <submittedName>
        <fullName evidence="3">Carn_acyltransf domain-containing protein</fullName>
    </submittedName>
</protein>
<dbReference type="Gene3D" id="3.30.559.70">
    <property type="entry name" value="Choline/Carnitine o-acyltransferase, domain 2"/>
    <property type="match status" value="1"/>
</dbReference>
<evidence type="ECO:0000256" key="1">
    <source>
        <dbReference type="ARBA" id="ARBA00023315"/>
    </source>
</evidence>
<dbReference type="SUPFAM" id="SSF52777">
    <property type="entry name" value="CoA-dependent acyltransferases"/>
    <property type="match status" value="1"/>
</dbReference>
<dbReference type="AlphaFoldDB" id="A0A0N4VXS1"/>
<dbReference type="OMA" id="VFRRWVC"/>
<organism evidence="3">
    <name type="scientific">Haemonchus placei</name>
    <name type="common">Barber's pole worm</name>
    <dbReference type="NCBI Taxonomy" id="6290"/>
    <lineage>
        <taxon>Eukaryota</taxon>
        <taxon>Metazoa</taxon>
        <taxon>Ecdysozoa</taxon>
        <taxon>Nematoda</taxon>
        <taxon>Chromadorea</taxon>
        <taxon>Rhabditida</taxon>
        <taxon>Rhabditina</taxon>
        <taxon>Rhabditomorpha</taxon>
        <taxon>Strongyloidea</taxon>
        <taxon>Trichostrongylidae</taxon>
        <taxon>Haemonchus</taxon>
    </lineage>
</organism>
<evidence type="ECO:0000259" key="2">
    <source>
        <dbReference type="Pfam" id="PF00755"/>
    </source>
</evidence>
<reference evidence="3" key="1">
    <citation type="submission" date="2017-02" db="UniProtKB">
        <authorList>
            <consortium name="WormBaseParasite"/>
        </authorList>
    </citation>
    <scope>IDENTIFICATION</scope>
</reference>
<dbReference type="Pfam" id="PF00755">
    <property type="entry name" value="Carn_acyltransf"/>
    <property type="match status" value="1"/>
</dbReference>
<dbReference type="InterPro" id="IPR000542">
    <property type="entry name" value="Carn_acyl_trans"/>
</dbReference>
<name>A0A0N4VXS1_HAEPC</name>
<dbReference type="PANTHER" id="PTHR22589">
    <property type="entry name" value="CARNITINE O-ACYLTRANSFERASE"/>
    <property type="match status" value="1"/>
</dbReference>
<dbReference type="InterPro" id="IPR042231">
    <property type="entry name" value="Cho/carn_acyl_trans_2"/>
</dbReference>
<accession>A0A0N4VXS1</accession>
<sequence length="200" mass="22656">LDANVLAPEVFHLNPKKSDTKLFRNVCKSLPASLSWYGAVAFKAFPLDMSQYKSLFNGTRIPKKDKDVLYQDTTQKHFMVMCRGRIYAVDIFDDKGNVLPADCVHNSLAYILHNAKPQDADKCVGSLTSLDRDTWAKVRDEMLEADNAQNFRLVDGALFTLCLDDLKSQEPTRLIQSLLIGDDASNRWFDKSFQLIMDGE</sequence>